<name>A0A2A2K7N3_9BILA</name>
<evidence type="ECO:0000259" key="2">
    <source>
        <dbReference type="Pfam" id="PF15481"/>
    </source>
</evidence>
<proteinExistence type="predicted"/>
<feature type="signal peptide" evidence="1">
    <location>
        <begin position="1"/>
        <end position="16"/>
    </location>
</feature>
<dbReference type="PANTHER" id="PTHR37442">
    <property type="entry name" value="F18A1.7 PROTEIN-RELATED"/>
    <property type="match status" value="1"/>
</dbReference>
<dbReference type="STRING" id="2018661.A0A2A2K7N3"/>
<dbReference type="InterPro" id="IPR029153">
    <property type="entry name" value="CPG4"/>
</dbReference>
<feature type="chain" id="PRO_5013217330" description="Chondroitin proteoglycan 4 domain-containing protein" evidence="1">
    <location>
        <begin position="17"/>
        <end position="299"/>
    </location>
</feature>
<dbReference type="InterPro" id="IPR053123">
    <property type="entry name" value="CPG4-like"/>
</dbReference>
<dbReference type="OrthoDB" id="5854862at2759"/>
<reference evidence="3 4" key="1">
    <citation type="journal article" date="2017" name="Curr. Biol.">
        <title>Genome architecture and evolution of a unichromosomal asexual nematode.</title>
        <authorList>
            <person name="Fradin H."/>
            <person name="Zegar C."/>
            <person name="Gutwein M."/>
            <person name="Lucas J."/>
            <person name="Kovtun M."/>
            <person name="Corcoran D."/>
            <person name="Baugh L.R."/>
            <person name="Kiontke K."/>
            <person name="Gunsalus K."/>
            <person name="Fitch D.H."/>
            <person name="Piano F."/>
        </authorList>
    </citation>
    <scope>NUCLEOTIDE SEQUENCE [LARGE SCALE GENOMIC DNA]</scope>
    <source>
        <strain evidence="3">PF1309</strain>
    </source>
</reference>
<keyword evidence="1" id="KW-0732">Signal</keyword>
<accession>A0A2A2K7N3</accession>
<dbReference type="Proteomes" id="UP000218231">
    <property type="component" value="Unassembled WGS sequence"/>
</dbReference>
<dbReference type="EMBL" id="LIAE01009396">
    <property type="protein sequence ID" value="PAV69931.1"/>
    <property type="molecule type" value="Genomic_DNA"/>
</dbReference>
<evidence type="ECO:0000313" key="3">
    <source>
        <dbReference type="EMBL" id="PAV69931.1"/>
    </source>
</evidence>
<organism evidence="3 4">
    <name type="scientific">Diploscapter pachys</name>
    <dbReference type="NCBI Taxonomy" id="2018661"/>
    <lineage>
        <taxon>Eukaryota</taxon>
        <taxon>Metazoa</taxon>
        <taxon>Ecdysozoa</taxon>
        <taxon>Nematoda</taxon>
        <taxon>Chromadorea</taxon>
        <taxon>Rhabditida</taxon>
        <taxon>Rhabditina</taxon>
        <taxon>Rhabditomorpha</taxon>
        <taxon>Rhabditoidea</taxon>
        <taxon>Rhabditidae</taxon>
        <taxon>Diploscapter</taxon>
    </lineage>
</organism>
<evidence type="ECO:0000313" key="4">
    <source>
        <dbReference type="Proteomes" id="UP000218231"/>
    </source>
</evidence>
<keyword evidence="4" id="KW-1185">Reference proteome</keyword>
<gene>
    <name evidence="3" type="ORF">WR25_17869</name>
</gene>
<protein>
    <recommendedName>
        <fullName evidence="2">Chondroitin proteoglycan 4 domain-containing protein</fullName>
    </recommendedName>
</protein>
<feature type="domain" description="Chondroitin proteoglycan 4" evidence="2">
    <location>
        <begin position="47"/>
        <end position="139"/>
    </location>
</feature>
<dbReference type="PANTHER" id="PTHR37442:SF2">
    <property type="entry name" value="CHONDROITIN PROTEOGLYCAN 4"/>
    <property type="match status" value="1"/>
</dbReference>
<dbReference type="Pfam" id="PF15481">
    <property type="entry name" value="CPG4"/>
    <property type="match status" value="1"/>
</dbReference>
<comment type="caution">
    <text evidence="3">The sequence shown here is derived from an EMBL/GenBank/DDBJ whole genome shotgun (WGS) entry which is preliminary data.</text>
</comment>
<evidence type="ECO:0000256" key="1">
    <source>
        <dbReference type="SAM" id="SignalP"/>
    </source>
</evidence>
<dbReference type="AlphaFoldDB" id="A0A2A2K7N3"/>
<sequence>MSAWLLLICLFVPSDSSPNRKSPFGSINAPSFWDTHGEKYVDLPEDCESACSSEVSQVLDGFISSSSISNDLVDICNRYEDAVKCMTPLTHCSNRDFFDSFTSGVKYLCHDQREAFDALIGCIIANTDNVRKGCESQCHATEYMTGFALKDILGLINIPLVDLHRMVEPHMGSLMLSEGCRTGKCLMDCYKAKFDVTCEGTAGSLIMEALSRPLSSPSSFPFLSMFSGLLPHQCSYLMGDGLQSLRIDKQLDVDIKRMYQDRKKLAETDPLTVGKPTEMDNPFSHIEKNFTRKSILDNY</sequence>